<keyword evidence="4" id="KW-1185">Reference proteome</keyword>
<evidence type="ECO:0000313" key="4">
    <source>
        <dbReference type="Proteomes" id="UP000008461"/>
    </source>
</evidence>
<dbReference type="PANTHER" id="PTHR34599">
    <property type="entry name" value="PEROXIDASE-RELATED"/>
    <property type="match status" value="1"/>
</dbReference>
<dbReference type="InterPro" id="IPR036938">
    <property type="entry name" value="PAP2/HPO_sf"/>
</dbReference>
<evidence type="ECO:0000256" key="1">
    <source>
        <dbReference type="SAM" id="SignalP"/>
    </source>
</evidence>
<dbReference type="EMBL" id="CP002691">
    <property type="protein sequence ID" value="AEE52517.1"/>
    <property type="molecule type" value="Genomic_DNA"/>
</dbReference>
<dbReference type="HOGENOM" id="CLU_020920_2_1_10"/>
<dbReference type="eggNOG" id="COG0671">
    <property type="taxonomic scope" value="Bacteria"/>
</dbReference>
<keyword evidence="1" id="KW-0732">Signal</keyword>
<protein>
    <submittedName>
        <fullName evidence="3">Phosphoesterase PA-phosphatase related protein</fullName>
    </submittedName>
</protein>
<dbReference type="KEGG" id="hhy:Halhy_4682"/>
<reference evidence="3 4" key="1">
    <citation type="journal article" date="2011" name="Stand. Genomic Sci.">
        <title>Complete genome sequence of Haliscomenobacter hydrossis type strain (O).</title>
        <authorList>
            <consortium name="US DOE Joint Genome Institute (JGI-PGF)"/>
            <person name="Daligault H."/>
            <person name="Lapidus A."/>
            <person name="Zeytun A."/>
            <person name="Nolan M."/>
            <person name="Lucas S."/>
            <person name="Del Rio T.G."/>
            <person name="Tice H."/>
            <person name="Cheng J.F."/>
            <person name="Tapia R."/>
            <person name="Han C."/>
            <person name="Goodwin L."/>
            <person name="Pitluck S."/>
            <person name="Liolios K."/>
            <person name="Pagani I."/>
            <person name="Ivanova N."/>
            <person name="Huntemann M."/>
            <person name="Mavromatis K."/>
            <person name="Mikhailova N."/>
            <person name="Pati A."/>
            <person name="Chen A."/>
            <person name="Palaniappan K."/>
            <person name="Land M."/>
            <person name="Hauser L."/>
            <person name="Brambilla E.M."/>
            <person name="Rohde M."/>
            <person name="Verbarg S."/>
            <person name="Goker M."/>
            <person name="Bristow J."/>
            <person name="Eisen J.A."/>
            <person name="Markowitz V."/>
            <person name="Hugenholtz P."/>
            <person name="Kyrpides N.C."/>
            <person name="Klenk H.P."/>
            <person name="Woyke T."/>
        </authorList>
    </citation>
    <scope>NUCLEOTIDE SEQUENCE [LARGE SCALE GENOMIC DNA]</scope>
    <source>
        <strain evidence="4">ATCC 27775 / DSM 1100 / LMG 10767 / O</strain>
    </source>
</reference>
<dbReference type="SUPFAM" id="SSF48317">
    <property type="entry name" value="Acid phosphatase/Vanadium-dependent haloperoxidase"/>
    <property type="match status" value="1"/>
</dbReference>
<dbReference type="STRING" id="760192.Halhy_4682"/>
<dbReference type="Proteomes" id="UP000008461">
    <property type="component" value="Chromosome"/>
</dbReference>
<feature type="domain" description="Phosphatidic acid phosphatase type 2/haloperoxidase" evidence="2">
    <location>
        <begin position="333"/>
        <end position="455"/>
    </location>
</feature>
<dbReference type="AlphaFoldDB" id="F4KVR0"/>
<feature type="chain" id="PRO_5003316128" evidence="1">
    <location>
        <begin position="24"/>
        <end position="462"/>
    </location>
</feature>
<feature type="signal peptide" evidence="1">
    <location>
        <begin position="1"/>
        <end position="23"/>
    </location>
</feature>
<accession>F4KVR0</accession>
<dbReference type="Gene3D" id="1.10.606.20">
    <property type="match status" value="1"/>
</dbReference>
<dbReference type="OrthoDB" id="7793240at2"/>
<evidence type="ECO:0000313" key="3">
    <source>
        <dbReference type="EMBL" id="AEE52517.1"/>
    </source>
</evidence>
<sequence length="462" mass="51045">MQKMPHAFGKWLLAALISTALLSACQRDEVPITPTEQLTSSYDPEVVLKWNDLLLEVERFTPGYLPPVSARAFAYIGLAAYETALPGMPDYKSLGKHYPGLKLPVADGNKTYHYPSALNSAYATIIEKLYPGVPAAQLSQIIALQNQFNAEYETQVSPEVYGNSIAWGKSVADAVFAWSQSDAVGHAGYQRPTDPTYVPPRGPGLWQPTYPNFGAALLPHWGDVRTFAAIADDKCKAPLPYSTDESSEFYIQAKETENKVNLIRKGQNYEDKWIAEFWSDDCAALTFTPAGRWIAIANQALLSTSADLAKAVLVNAKVGMAVCDAGIRAWGEKYRFNLLRPVDYIQNEMGHTTWNSIMCPDGAGQFFTPAFPTYPSGHGTFGGAAAEVLTAEFGTNFAMTDKCHKNRTEFNGTPRSFHSFYEMAQENAYSRLPIGVHFRMDSEAALDLGYKVGRRVNNLPWQ</sequence>
<dbReference type="RefSeq" id="WP_013767055.1">
    <property type="nucleotide sequence ID" value="NC_015510.1"/>
</dbReference>
<organism evidence="3 4">
    <name type="scientific">Haliscomenobacter hydrossis (strain ATCC 27775 / DSM 1100 / LMG 10767 / O)</name>
    <dbReference type="NCBI Taxonomy" id="760192"/>
    <lineage>
        <taxon>Bacteria</taxon>
        <taxon>Pseudomonadati</taxon>
        <taxon>Bacteroidota</taxon>
        <taxon>Saprospiria</taxon>
        <taxon>Saprospirales</taxon>
        <taxon>Haliscomenobacteraceae</taxon>
        <taxon>Haliscomenobacter</taxon>
    </lineage>
</organism>
<dbReference type="InterPro" id="IPR000326">
    <property type="entry name" value="PAP2/HPO"/>
</dbReference>
<evidence type="ECO:0000259" key="2">
    <source>
        <dbReference type="Pfam" id="PF01569"/>
    </source>
</evidence>
<dbReference type="CDD" id="cd03398">
    <property type="entry name" value="PAP2_haloperoxidase"/>
    <property type="match status" value="1"/>
</dbReference>
<dbReference type="PROSITE" id="PS51257">
    <property type="entry name" value="PROKAR_LIPOPROTEIN"/>
    <property type="match status" value="1"/>
</dbReference>
<dbReference type="Pfam" id="PF01569">
    <property type="entry name" value="PAP2"/>
    <property type="match status" value="1"/>
</dbReference>
<reference key="2">
    <citation type="submission" date="2011-04" db="EMBL/GenBank/DDBJ databases">
        <title>Complete sequence of chromosome of Haliscomenobacter hydrossis DSM 1100.</title>
        <authorList>
            <consortium name="US DOE Joint Genome Institute (JGI-PGF)"/>
            <person name="Lucas S."/>
            <person name="Han J."/>
            <person name="Lapidus A."/>
            <person name="Bruce D."/>
            <person name="Goodwin L."/>
            <person name="Pitluck S."/>
            <person name="Peters L."/>
            <person name="Kyrpides N."/>
            <person name="Mavromatis K."/>
            <person name="Ivanova N."/>
            <person name="Ovchinnikova G."/>
            <person name="Pagani I."/>
            <person name="Daligault H."/>
            <person name="Detter J.C."/>
            <person name="Han C."/>
            <person name="Land M."/>
            <person name="Hauser L."/>
            <person name="Markowitz V."/>
            <person name="Cheng J.-F."/>
            <person name="Hugenholtz P."/>
            <person name="Woyke T."/>
            <person name="Wu D."/>
            <person name="Verbarg S."/>
            <person name="Frueling A."/>
            <person name="Brambilla E."/>
            <person name="Klenk H.-P."/>
            <person name="Eisen J.A."/>
        </authorList>
    </citation>
    <scope>NUCLEOTIDE SEQUENCE</scope>
    <source>
        <strain>DSM 1100</strain>
    </source>
</reference>
<gene>
    <name evidence="3" type="ordered locus">Halhy_4682</name>
</gene>
<dbReference type="InterPro" id="IPR052559">
    <property type="entry name" value="V-haloperoxidase"/>
</dbReference>
<proteinExistence type="predicted"/>
<dbReference type="PANTHER" id="PTHR34599:SF1">
    <property type="entry name" value="PHOSPHATIDIC ACID PHOSPHATASE TYPE 2_HALOPEROXIDASE DOMAIN-CONTAINING PROTEIN"/>
    <property type="match status" value="1"/>
</dbReference>
<name>F4KVR0_HALH1</name>